<feature type="region of interest" description="Disordered" evidence="7">
    <location>
        <begin position="286"/>
        <end position="305"/>
    </location>
</feature>
<feature type="region of interest" description="Disordered" evidence="7">
    <location>
        <begin position="349"/>
        <end position="404"/>
    </location>
</feature>
<evidence type="ECO:0000313" key="10">
    <source>
        <dbReference type="RefSeq" id="XP_031420576.1"/>
    </source>
</evidence>
<dbReference type="GO" id="GO:0005667">
    <property type="term" value="C:transcription regulator complex"/>
    <property type="evidence" value="ECO:0007669"/>
    <property type="project" value="TreeGrafter"/>
</dbReference>
<dbReference type="SUPFAM" id="SSF47459">
    <property type="entry name" value="HLH, helix-loop-helix DNA-binding domain"/>
    <property type="match status" value="1"/>
</dbReference>
<dbReference type="KEGG" id="char:105892351"/>
<evidence type="ECO:0000313" key="9">
    <source>
        <dbReference type="Proteomes" id="UP000515152"/>
    </source>
</evidence>
<organism evidence="9 10">
    <name type="scientific">Clupea harengus</name>
    <name type="common">Atlantic herring</name>
    <dbReference type="NCBI Taxonomy" id="7950"/>
    <lineage>
        <taxon>Eukaryota</taxon>
        <taxon>Metazoa</taxon>
        <taxon>Chordata</taxon>
        <taxon>Craniata</taxon>
        <taxon>Vertebrata</taxon>
        <taxon>Euteleostomi</taxon>
        <taxon>Actinopterygii</taxon>
        <taxon>Neopterygii</taxon>
        <taxon>Teleostei</taxon>
        <taxon>Clupei</taxon>
        <taxon>Clupeiformes</taxon>
        <taxon>Clupeoidei</taxon>
        <taxon>Clupeidae</taxon>
        <taxon>Clupea</taxon>
    </lineage>
</organism>
<feature type="region of interest" description="Disordered" evidence="7">
    <location>
        <begin position="27"/>
        <end position="50"/>
    </location>
</feature>
<dbReference type="PROSITE" id="PS50888">
    <property type="entry name" value="BHLH"/>
    <property type="match status" value="1"/>
</dbReference>
<evidence type="ECO:0000256" key="6">
    <source>
        <dbReference type="ARBA" id="ARBA00023242"/>
    </source>
</evidence>
<feature type="domain" description="BHLH" evidence="8">
    <location>
        <begin position="404"/>
        <end position="457"/>
    </location>
</feature>
<evidence type="ECO:0000256" key="7">
    <source>
        <dbReference type="SAM" id="MobiDB-lite"/>
    </source>
</evidence>
<evidence type="ECO:0000256" key="3">
    <source>
        <dbReference type="ARBA" id="ARBA00023015"/>
    </source>
</evidence>
<dbReference type="InterPro" id="IPR036638">
    <property type="entry name" value="HLH_DNA-bd_sf"/>
</dbReference>
<feature type="compositionally biased region" description="Low complexity" evidence="7">
    <location>
        <begin position="32"/>
        <end position="50"/>
    </location>
</feature>
<reference evidence="10" key="1">
    <citation type="submission" date="2025-08" db="UniProtKB">
        <authorList>
            <consortium name="RefSeq"/>
        </authorList>
    </citation>
    <scope>IDENTIFICATION</scope>
</reference>
<keyword evidence="2" id="KW-0217">Developmental protein</keyword>
<dbReference type="InterPro" id="IPR051098">
    <property type="entry name" value="NeuroDiff_E-box_TFs"/>
</dbReference>
<dbReference type="SMART" id="SM00353">
    <property type="entry name" value="HLH"/>
    <property type="match status" value="1"/>
</dbReference>
<name>A0A6P8F9H1_CLUHA</name>
<evidence type="ECO:0000256" key="1">
    <source>
        <dbReference type="ARBA" id="ARBA00004123"/>
    </source>
</evidence>
<dbReference type="AlphaFoldDB" id="A0A6P8F9H1"/>
<dbReference type="FunFam" id="4.10.280.10:FF:000001">
    <property type="entry name" value="Putative transcription factor 12"/>
    <property type="match status" value="1"/>
</dbReference>
<evidence type="ECO:0000256" key="4">
    <source>
        <dbReference type="ARBA" id="ARBA00023125"/>
    </source>
</evidence>
<dbReference type="Gene3D" id="4.10.280.10">
    <property type="entry name" value="Helix-loop-helix DNA-binding domain"/>
    <property type="match status" value="1"/>
</dbReference>
<dbReference type="PANTHER" id="PTHR11793">
    <property type="entry name" value="BASIC HELIX-LOOP-HELIX TRANSCRIPTION FACTOR"/>
    <property type="match status" value="1"/>
</dbReference>
<dbReference type="PANTHER" id="PTHR11793:SF11">
    <property type="entry name" value="TRANSCRIPTION FACTOR 12"/>
    <property type="match status" value="1"/>
</dbReference>
<evidence type="ECO:0000256" key="2">
    <source>
        <dbReference type="ARBA" id="ARBA00022473"/>
    </source>
</evidence>
<dbReference type="GO" id="GO:0046983">
    <property type="term" value="F:protein dimerization activity"/>
    <property type="evidence" value="ECO:0007669"/>
    <property type="project" value="InterPro"/>
</dbReference>
<dbReference type="OrthoDB" id="10034090at2759"/>
<protein>
    <submittedName>
        <fullName evidence="10">Transcription factor 12-like isoform X1</fullName>
    </submittedName>
</protein>
<sequence>MYCAYPNTGSGNPLMYYYNGKTARAPSSVSEGLSPLHSSPNLPGSGSSSLLDGAANSAELWSSSNGMAPSGHGGMLGALSAAQSPSGNYGNMPSHERLSLCPRSVAMSEAGKSLPPMSTFHRTNASTPLLTLTAQRSQCFIASEGAGAGGSQTGEALGKALASIYSPETSSNFTSSSSTPVVSPSPLTTTTGTSQWPPVAVQTSLSSSYDTMLHSVMEDRLDRLDRLDDAIHVLRNHAVGSPSGSLTNDMRSPLPLPSRRPITAIPPHFPASQSSPVIGAARCEPANPSPLSSPGIPPTKDLTNRGKRLRGSDAVLLPATLPMGLGGQARVPLVLKVEATEGEDVAMHTHFTHTQRRSSCELGSDEDSDAREPKTPRRMTTGNSSIHEEDEDLTPELKGERERGRRLANNARERLRVHDINEGFKELGHMCQLHLNSEKPQTKLLVLHQAVAVILSLEQQVRERNLNPKATCLRNREEERVTPLPLGPHSAHTALQSGLPNTLSNPNRPV</sequence>
<feature type="compositionally biased region" description="Polar residues" evidence="7">
    <location>
        <begin position="493"/>
        <end position="510"/>
    </location>
</feature>
<dbReference type="GO" id="GO:0005634">
    <property type="term" value="C:nucleus"/>
    <property type="evidence" value="ECO:0007669"/>
    <property type="project" value="UniProtKB-SubCell"/>
</dbReference>
<comment type="subcellular location">
    <subcellularLocation>
        <location evidence="1">Nucleus</location>
    </subcellularLocation>
</comment>
<keyword evidence="3" id="KW-0805">Transcription regulation</keyword>
<feature type="region of interest" description="Disordered" evidence="7">
    <location>
        <begin position="476"/>
        <end position="510"/>
    </location>
</feature>
<dbReference type="Pfam" id="PF00010">
    <property type="entry name" value="HLH"/>
    <property type="match status" value="1"/>
</dbReference>
<dbReference type="GO" id="GO:0000981">
    <property type="term" value="F:DNA-binding transcription factor activity, RNA polymerase II-specific"/>
    <property type="evidence" value="ECO:0007669"/>
    <property type="project" value="TreeGrafter"/>
</dbReference>
<keyword evidence="4" id="KW-0238">DNA-binding</keyword>
<feature type="compositionally biased region" description="Basic and acidic residues" evidence="7">
    <location>
        <begin position="395"/>
        <end position="404"/>
    </location>
</feature>
<dbReference type="Proteomes" id="UP000515152">
    <property type="component" value="Chromosome 3"/>
</dbReference>
<evidence type="ECO:0000259" key="8">
    <source>
        <dbReference type="PROSITE" id="PS50888"/>
    </source>
</evidence>
<dbReference type="RefSeq" id="XP_031420576.1">
    <property type="nucleotide sequence ID" value="XM_031564716.2"/>
</dbReference>
<dbReference type="InterPro" id="IPR011598">
    <property type="entry name" value="bHLH_dom"/>
</dbReference>
<proteinExistence type="predicted"/>
<evidence type="ECO:0000256" key="5">
    <source>
        <dbReference type="ARBA" id="ARBA00023163"/>
    </source>
</evidence>
<keyword evidence="5" id="KW-0804">Transcription</keyword>
<dbReference type="GO" id="GO:0000785">
    <property type="term" value="C:chromatin"/>
    <property type="evidence" value="ECO:0007669"/>
    <property type="project" value="TreeGrafter"/>
</dbReference>
<dbReference type="GO" id="GO:0000978">
    <property type="term" value="F:RNA polymerase II cis-regulatory region sequence-specific DNA binding"/>
    <property type="evidence" value="ECO:0007669"/>
    <property type="project" value="TreeGrafter"/>
</dbReference>
<gene>
    <name evidence="10" type="primary">LOC105892351</name>
</gene>
<keyword evidence="6" id="KW-0539">Nucleus</keyword>
<feature type="region of interest" description="Disordered" evidence="7">
    <location>
        <begin position="168"/>
        <end position="195"/>
    </location>
</feature>
<accession>A0A6P8F9H1</accession>
<keyword evidence="9" id="KW-1185">Reference proteome</keyword>
<dbReference type="GeneID" id="105892351"/>